<comment type="similarity">
    <text evidence="2 5">Belongs to the ORC2 family.</text>
</comment>
<sequence>MAEAEGAIGTGVESELDEEDFAFSRSYFLAKETGGASKRKSAPKVSDINPVDEQVLRTTLSGLPVKHGKEIKTLLNSYKDLYPEWLFELRCCLGVLTYGFGSKKTLLEDFATSSLTNLGAVVINGYLPSVNLKQVVLALAELWWAQSHGRRRSSAREPSGAQSMEDLISSLDEKPTKDVESFVCLVVHNIDGPALRDTESQRYLGRIAACSAVRMIASVDHVNAPLLWDKKMVHREFRWCWHHVPTFEPYRAEGVFFPLVLASGHAAQTARTALTVLQSLTPNAQSVFKALAEYQLAHPKEEGMPGNALYGMCRERFLVSSLVTLKSHLAEFKDHDLVKVRRNSEGQECYHVPLADDALEKLLQELN</sequence>
<keyword evidence="4 5" id="KW-0539">Nucleus</keyword>
<reference evidence="8" key="1">
    <citation type="submission" date="2020-02" db="EMBL/GenBank/DDBJ databases">
        <authorList>
            <person name="Scholz U."/>
            <person name="Mascher M."/>
            <person name="Fiebig A."/>
        </authorList>
    </citation>
    <scope>NUCLEOTIDE SEQUENCE</scope>
</reference>
<dbReference type="PANTHER" id="PTHR14052">
    <property type="entry name" value="ORIGIN RECOGNITION COMPLEX SUBUNIT 2"/>
    <property type="match status" value="1"/>
</dbReference>
<comment type="subunit">
    <text evidence="5">Component of the origin recognition complex (ORC).</text>
</comment>
<feature type="domain" description="Origin recognition complex subunit 2 winged-helix" evidence="7">
    <location>
        <begin position="298"/>
        <end position="357"/>
    </location>
</feature>
<dbReference type="InterPro" id="IPR007220">
    <property type="entry name" value="ORC2"/>
</dbReference>
<dbReference type="Pfam" id="PF04084">
    <property type="entry name" value="RecA-like_ORC2"/>
    <property type="match status" value="1"/>
</dbReference>
<dbReference type="InterPro" id="IPR056773">
    <property type="entry name" value="WHD_ORC2"/>
</dbReference>
<evidence type="ECO:0000256" key="3">
    <source>
        <dbReference type="ARBA" id="ARBA00022705"/>
    </source>
</evidence>
<dbReference type="Pfam" id="PF24882">
    <property type="entry name" value="WHD_ORC2"/>
    <property type="match status" value="1"/>
</dbReference>
<comment type="subcellular location">
    <subcellularLocation>
        <location evidence="1 5">Nucleus</location>
    </subcellularLocation>
</comment>
<evidence type="ECO:0000259" key="7">
    <source>
        <dbReference type="Pfam" id="PF24882"/>
    </source>
</evidence>
<dbReference type="AlphaFoldDB" id="A0A7I8KS88"/>
<keyword evidence="9" id="KW-1185">Reference proteome</keyword>
<evidence type="ECO:0000259" key="6">
    <source>
        <dbReference type="Pfam" id="PF04084"/>
    </source>
</evidence>
<organism evidence="8 9">
    <name type="scientific">Spirodela intermedia</name>
    <name type="common">Intermediate duckweed</name>
    <dbReference type="NCBI Taxonomy" id="51605"/>
    <lineage>
        <taxon>Eukaryota</taxon>
        <taxon>Viridiplantae</taxon>
        <taxon>Streptophyta</taxon>
        <taxon>Embryophyta</taxon>
        <taxon>Tracheophyta</taxon>
        <taxon>Spermatophyta</taxon>
        <taxon>Magnoliopsida</taxon>
        <taxon>Liliopsida</taxon>
        <taxon>Araceae</taxon>
        <taxon>Lemnoideae</taxon>
        <taxon>Spirodela</taxon>
    </lineage>
</organism>
<evidence type="ECO:0000256" key="4">
    <source>
        <dbReference type="ARBA" id="ARBA00023242"/>
    </source>
</evidence>
<dbReference type="GO" id="GO:0005664">
    <property type="term" value="C:nuclear origin of replication recognition complex"/>
    <property type="evidence" value="ECO:0007669"/>
    <property type="project" value="UniProtKB-UniRule"/>
</dbReference>
<accession>A0A7I8KS88</accession>
<dbReference type="EMBL" id="LR746271">
    <property type="protein sequence ID" value="CAA7400693.1"/>
    <property type="molecule type" value="Genomic_DNA"/>
</dbReference>
<evidence type="ECO:0000313" key="8">
    <source>
        <dbReference type="EMBL" id="CAA7400693.1"/>
    </source>
</evidence>
<keyword evidence="3 5" id="KW-0235">DNA replication</keyword>
<dbReference type="InterPro" id="IPR056772">
    <property type="entry name" value="RecA-like_ORC2"/>
</dbReference>
<dbReference type="Proteomes" id="UP000663760">
    <property type="component" value="Chromosome 8"/>
</dbReference>
<dbReference type="PANTHER" id="PTHR14052:SF0">
    <property type="entry name" value="ORIGIN RECOGNITION COMPLEX SUBUNIT 2"/>
    <property type="match status" value="1"/>
</dbReference>
<dbReference type="OrthoDB" id="20198at2759"/>
<evidence type="ECO:0000256" key="5">
    <source>
        <dbReference type="RuleBase" id="RU368084"/>
    </source>
</evidence>
<name>A0A7I8KS88_SPIIN</name>
<dbReference type="GO" id="GO:0006260">
    <property type="term" value="P:DNA replication"/>
    <property type="evidence" value="ECO:0007669"/>
    <property type="project" value="UniProtKB-UniRule"/>
</dbReference>
<feature type="domain" description="Origin recognition complex subunit 2 RecA-like" evidence="6">
    <location>
        <begin position="70"/>
        <end position="244"/>
    </location>
</feature>
<gene>
    <name evidence="8" type="ORF">SI8410_08011371</name>
</gene>
<protein>
    <recommendedName>
        <fullName evidence="5">Origin recognition complex subunit 2</fullName>
    </recommendedName>
</protein>
<comment type="function">
    <text evidence="5">Component of the origin recognition complex (ORC) that binds origins of replication. DNA-binding is ATP-dependent. ORC is required to assemble the pre-replication complex necessary to initiate DNA replication.</text>
</comment>
<evidence type="ECO:0000256" key="2">
    <source>
        <dbReference type="ARBA" id="ARBA00007421"/>
    </source>
</evidence>
<evidence type="ECO:0000313" key="9">
    <source>
        <dbReference type="Proteomes" id="UP000663760"/>
    </source>
</evidence>
<evidence type="ECO:0000256" key="1">
    <source>
        <dbReference type="ARBA" id="ARBA00004123"/>
    </source>
</evidence>
<dbReference type="GO" id="GO:0003688">
    <property type="term" value="F:DNA replication origin binding"/>
    <property type="evidence" value="ECO:0007669"/>
    <property type="project" value="UniProtKB-UniRule"/>
</dbReference>
<proteinExistence type="inferred from homology"/>